<feature type="region of interest" description="Disordered" evidence="8">
    <location>
        <begin position="106"/>
        <end position="162"/>
    </location>
</feature>
<feature type="active site" description="Proton donor/acceptor" evidence="7">
    <location>
        <position position="575"/>
    </location>
</feature>
<dbReference type="InterPro" id="IPR052905">
    <property type="entry name" value="LD-transpeptidase_YkuD-like"/>
</dbReference>
<dbReference type="AlphaFoldDB" id="A0A6P1YX20"/>
<evidence type="ECO:0000256" key="1">
    <source>
        <dbReference type="ARBA" id="ARBA00004752"/>
    </source>
</evidence>
<dbReference type="InterPro" id="IPR036365">
    <property type="entry name" value="PGBD-like_sf"/>
</dbReference>
<evidence type="ECO:0000256" key="8">
    <source>
        <dbReference type="SAM" id="MobiDB-lite"/>
    </source>
</evidence>
<feature type="region of interest" description="Disordered" evidence="8">
    <location>
        <begin position="68"/>
        <end position="88"/>
    </location>
</feature>
<keyword evidence="12" id="KW-1185">Reference proteome</keyword>
<dbReference type="Pfam" id="PF03734">
    <property type="entry name" value="YkuD"/>
    <property type="match status" value="1"/>
</dbReference>
<dbReference type="GO" id="GO:0009252">
    <property type="term" value="P:peptidoglycan biosynthetic process"/>
    <property type="evidence" value="ECO:0007669"/>
    <property type="project" value="UniProtKB-UniPathway"/>
</dbReference>
<evidence type="ECO:0000256" key="5">
    <source>
        <dbReference type="ARBA" id="ARBA00022984"/>
    </source>
</evidence>
<evidence type="ECO:0000313" key="12">
    <source>
        <dbReference type="Proteomes" id="UP000464751"/>
    </source>
</evidence>
<dbReference type="Proteomes" id="UP000464751">
    <property type="component" value="Chromosome"/>
</dbReference>
<dbReference type="EMBL" id="CP048630">
    <property type="protein sequence ID" value="QIB36124.1"/>
    <property type="molecule type" value="Genomic_DNA"/>
</dbReference>
<dbReference type="Pfam" id="PF01471">
    <property type="entry name" value="PG_binding_1"/>
    <property type="match status" value="1"/>
</dbReference>
<dbReference type="InterPro" id="IPR036366">
    <property type="entry name" value="PGBDSf"/>
</dbReference>
<feature type="chain" id="PRO_5026914093" evidence="9">
    <location>
        <begin position="21"/>
        <end position="691"/>
    </location>
</feature>
<evidence type="ECO:0000256" key="9">
    <source>
        <dbReference type="SAM" id="SignalP"/>
    </source>
</evidence>
<organism evidence="11 12">
    <name type="scientific">Ancylobacter pratisalsi</name>
    <dbReference type="NCBI Taxonomy" id="1745854"/>
    <lineage>
        <taxon>Bacteria</taxon>
        <taxon>Pseudomonadati</taxon>
        <taxon>Pseudomonadota</taxon>
        <taxon>Alphaproteobacteria</taxon>
        <taxon>Hyphomicrobiales</taxon>
        <taxon>Xanthobacteraceae</taxon>
        <taxon>Ancylobacter</taxon>
    </lineage>
</organism>
<dbReference type="InterPro" id="IPR045380">
    <property type="entry name" value="LD_TPept_scaffold_dom"/>
</dbReference>
<dbReference type="GO" id="GO:0008360">
    <property type="term" value="P:regulation of cell shape"/>
    <property type="evidence" value="ECO:0007669"/>
    <property type="project" value="UniProtKB-UniRule"/>
</dbReference>
<dbReference type="SUPFAM" id="SSF47090">
    <property type="entry name" value="PGBD-like"/>
    <property type="match status" value="1"/>
</dbReference>
<keyword evidence="4 7" id="KW-0133">Cell shape</keyword>
<dbReference type="PROSITE" id="PS52029">
    <property type="entry name" value="LD_TPASE"/>
    <property type="match status" value="1"/>
</dbReference>
<dbReference type="PANTHER" id="PTHR41533:SF2">
    <property type="entry name" value="BLR7131 PROTEIN"/>
    <property type="match status" value="1"/>
</dbReference>
<evidence type="ECO:0000256" key="4">
    <source>
        <dbReference type="ARBA" id="ARBA00022960"/>
    </source>
</evidence>
<keyword evidence="5 7" id="KW-0573">Peptidoglycan synthesis</keyword>
<keyword evidence="3" id="KW-0808">Transferase</keyword>
<proteinExistence type="inferred from homology"/>
<dbReference type="GO" id="GO:0071555">
    <property type="term" value="P:cell wall organization"/>
    <property type="evidence" value="ECO:0007669"/>
    <property type="project" value="UniProtKB-UniRule"/>
</dbReference>
<feature type="domain" description="L,D-TPase catalytic" evidence="10">
    <location>
        <begin position="447"/>
        <end position="625"/>
    </location>
</feature>
<dbReference type="CDD" id="cd16913">
    <property type="entry name" value="YkuD_like"/>
    <property type="match status" value="1"/>
</dbReference>
<evidence type="ECO:0000259" key="10">
    <source>
        <dbReference type="PROSITE" id="PS52029"/>
    </source>
</evidence>
<comment type="similarity">
    <text evidence="2">Belongs to the YkuD family.</text>
</comment>
<dbReference type="Gene3D" id="2.40.440.10">
    <property type="entry name" value="L,D-transpeptidase catalytic domain-like"/>
    <property type="match status" value="1"/>
</dbReference>
<evidence type="ECO:0000256" key="7">
    <source>
        <dbReference type="PROSITE-ProRule" id="PRU01373"/>
    </source>
</evidence>
<protein>
    <submittedName>
        <fullName evidence="11">L,D-transpeptidase family protein</fullName>
    </submittedName>
</protein>
<keyword evidence="6 7" id="KW-0961">Cell wall biogenesis/degradation</keyword>
<reference evidence="11 12" key="1">
    <citation type="submission" date="2020-02" db="EMBL/GenBank/DDBJ databases">
        <authorList>
            <person name="Li G."/>
        </authorList>
    </citation>
    <scope>NUCLEOTIDE SEQUENCE [LARGE SCALE GENOMIC DNA]</scope>
    <source>
        <strain evidence="11 12">DSM 102029</strain>
    </source>
</reference>
<dbReference type="InterPro" id="IPR002477">
    <property type="entry name" value="Peptidoglycan-bd-like"/>
</dbReference>
<dbReference type="Pfam" id="PF20142">
    <property type="entry name" value="Scaffold"/>
    <property type="match status" value="1"/>
</dbReference>
<name>A0A6P1YX20_9HYPH</name>
<sequence>MSVAVAFALPVLVSSFAAQAQEFSGAPIAIDPAGNGTGDAVAAFDPVAAGVRDAGQGASLLASLGDEPAPFEMSRSRPLPTVPRANASRSAALTPPVLPAPFSPAEAVSNAPAAPPVDGPASATPSVGNGVPGTGALTPGAAMPATVTPSVPSSGTAATGARAPAVQTPAVVEQKPAPGQMVPTYLADLLANKAGRYVARANEWQALVDFYVARDYRPAFTAGAGLSPLGYVAAETFAAAETEGLNPIDYAVPPLPPQATDMAIADTELRLAATTLLYARHVQSGRFDPKRISEGVDPTPTVPEPAAILAQVAGSANPRATFAAFAPQYDEYRLLKIQLARLMLEGNGPVQVAIPSGPLLRPGDSDPRVPLLRARLGIGGAPDDFIYDALLVEAVRDFQRMSGQAQDGLVGRGTLGALNAGASGDDRADVIANMERWRWVPHDVAPAYVMVNIPEYMVRVIVNEQTVHETRVVVGKPQNQTPILSQDMEYAVFNPSWHVPPGIIRNEMLPKLRANPYALESQGIDVVRNGRVVDPGTVDWSRGTQGYSFRQPPGERNALGRMKFMFPNKHSVYLHDTPSRSLFARDRRAFSHGCVRVYEPLKFAEVLFSLGLPSEGWSQKRISQLIGGNEKYLNLKQHLPVHLAYFTTFVHGDGRLVTLEDIYGINAATKTILGLDDTRRLANRGGVISAR</sequence>
<dbReference type="Gene3D" id="1.10.101.10">
    <property type="entry name" value="PGBD-like superfamily/PGBD"/>
    <property type="match status" value="1"/>
</dbReference>
<dbReference type="InterPro" id="IPR005490">
    <property type="entry name" value="LD_TPept_cat_dom"/>
</dbReference>
<dbReference type="KEGG" id="apra:G3A50_06690"/>
<evidence type="ECO:0000313" key="11">
    <source>
        <dbReference type="EMBL" id="QIB36124.1"/>
    </source>
</evidence>
<dbReference type="PANTHER" id="PTHR41533">
    <property type="entry name" value="L,D-TRANSPEPTIDASE HI_1667-RELATED"/>
    <property type="match status" value="1"/>
</dbReference>
<feature type="signal peptide" evidence="9">
    <location>
        <begin position="1"/>
        <end position="20"/>
    </location>
</feature>
<feature type="active site" description="Nucleophile" evidence="7">
    <location>
        <position position="594"/>
    </location>
</feature>
<accession>A0A6P1YX20</accession>
<dbReference type="GO" id="GO:0004180">
    <property type="term" value="F:carboxypeptidase activity"/>
    <property type="evidence" value="ECO:0007669"/>
    <property type="project" value="UniProtKB-ARBA"/>
</dbReference>
<keyword evidence="9" id="KW-0732">Signal</keyword>
<evidence type="ECO:0000256" key="6">
    <source>
        <dbReference type="ARBA" id="ARBA00023316"/>
    </source>
</evidence>
<dbReference type="UniPathway" id="UPA00219"/>
<dbReference type="InterPro" id="IPR038063">
    <property type="entry name" value="Transpep_catalytic_dom"/>
</dbReference>
<gene>
    <name evidence="11" type="ORF">G3A50_06690</name>
</gene>
<dbReference type="SUPFAM" id="SSF141523">
    <property type="entry name" value="L,D-transpeptidase catalytic domain-like"/>
    <property type="match status" value="1"/>
</dbReference>
<evidence type="ECO:0000256" key="2">
    <source>
        <dbReference type="ARBA" id="ARBA00005992"/>
    </source>
</evidence>
<evidence type="ECO:0000256" key="3">
    <source>
        <dbReference type="ARBA" id="ARBA00022679"/>
    </source>
</evidence>
<comment type="pathway">
    <text evidence="1 7">Cell wall biogenesis; peptidoglycan biosynthesis.</text>
</comment>
<feature type="compositionally biased region" description="Polar residues" evidence="8">
    <location>
        <begin position="147"/>
        <end position="157"/>
    </location>
</feature>
<dbReference type="GO" id="GO:0016740">
    <property type="term" value="F:transferase activity"/>
    <property type="evidence" value="ECO:0007669"/>
    <property type="project" value="UniProtKB-KW"/>
</dbReference>